<feature type="coiled-coil region" evidence="1">
    <location>
        <begin position="521"/>
        <end position="548"/>
    </location>
</feature>
<protein>
    <recommendedName>
        <fullName evidence="5">TerB-C domain-containing protein</fullName>
    </recommendedName>
</protein>
<evidence type="ECO:0000259" key="2">
    <source>
        <dbReference type="Pfam" id="PF13208"/>
    </source>
</evidence>
<keyword evidence="1" id="KW-0175">Coiled coil</keyword>
<comment type="caution">
    <text evidence="4">The sequence shown here is derived from an EMBL/GenBank/DDBJ whole genome shotgun (WGS) entry which is preliminary data.</text>
</comment>
<dbReference type="Pfam" id="PF15615">
    <property type="entry name" value="TerB_C"/>
    <property type="match status" value="1"/>
</dbReference>
<evidence type="ECO:0000259" key="3">
    <source>
        <dbReference type="Pfam" id="PF15615"/>
    </source>
</evidence>
<feature type="domain" description="TerB N-terminal" evidence="2">
    <location>
        <begin position="164"/>
        <end position="374"/>
    </location>
</feature>
<organism evidence="4">
    <name type="scientific">Lactobacillus paragasseri</name>
    <dbReference type="NCBI Taxonomy" id="2107999"/>
    <lineage>
        <taxon>Bacteria</taxon>
        <taxon>Bacillati</taxon>
        <taxon>Bacillota</taxon>
        <taxon>Bacilli</taxon>
        <taxon>Lactobacillales</taxon>
        <taxon>Lactobacillaceae</taxon>
        <taxon>Lactobacillus</taxon>
    </lineage>
</organism>
<dbReference type="EMBL" id="JAADJO010000027">
    <property type="protein sequence ID" value="NDJ74566.1"/>
    <property type="molecule type" value="Genomic_DNA"/>
</dbReference>
<dbReference type="Pfam" id="PF13208">
    <property type="entry name" value="TerB_N"/>
    <property type="match status" value="1"/>
</dbReference>
<name>A0A6B2G263_9LACO</name>
<proteinExistence type="predicted"/>
<evidence type="ECO:0000256" key="1">
    <source>
        <dbReference type="SAM" id="Coils"/>
    </source>
</evidence>
<dbReference type="InterPro" id="IPR025266">
    <property type="entry name" value="TerB_N"/>
</dbReference>
<accession>A0A6B2G263</accession>
<reference evidence="4" key="1">
    <citation type="submission" date="2020-01" db="EMBL/GenBank/DDBJ databases">
        <title>Vaginal microbiome of pregnant Indian women: Insights into the genome of dominants Lactobacillus species.</title>
        <authorList>
            <person name="Das B."/>
            <person name="Mehta O."/>
            <person name="Ghosh T.S."/>
            <person name="Kothidar A."/>
            <person name="Gowtham M.R."/>
            <person name="Mitra R."/>
            <person name="Kshetrapal P."/>
            <person name="Wadhwa N."/>
            <person name="Thiruvengadam R."/>
            <person name="Nair G.B."/>
            <person name="Bhatnagar S."/>
            <person name="Das B."/>
        </authorList>
    </citation>
    <scope>NUCLEOTIDE SEQUENCE</scope>
    <source>
        <strain evidence="4">Indica</strain>
    </source>
</reference>
<dbReference type="InterPro" id="IPR028932">
    <property type="entry name" value="TerB-C"/>
</dbReference>
<dbReference type="AlphaFoldDB" id="A0A6B2G263"/>
<feature type="domain" description="TerB-C" evidence="3">
    <location>
        <begin position="487"/>
        <end position="621"/>
    </location>
</feature>
<evidence type="ECO:0008006" key="5">
    <source>
        <dbReference type="Google" id="ProtNLM"/>
    </source>
</evidence>
<dbReference type="RefSeq" id="WP_162014268.1">
    <property type="nucleotide sequence ID" value="NZ_CAZZQF010000001.1"/>
</dbReference>
<sequence length="629" mass="74280">MNIDELLSYAIRHFGKNSVSELNDNSNLVAFSSPITKNWFALLDLDPKNKKLNINCGNFATTIKDLPGFSAASLIKDNKWVEVSLLLSEQEIKQALEYAFKVVLMSNKAPNPEKLIYIPDASTDKLNQQNVYHEQKINFDSWEKTNNSKQNNSPKEKIELNFENTESVPEQIQKMIKAYRYDLAGSVRREQNFYLQGKLTATYEDNYQKRQSFLRYYPTYHDLTVGQARTYFTWRAKIRNSIYEKVSNSYAYIYLYELLNGIGVENPQEGLDKLIDFDKNYAQSFSPEMAAYLDRWIRDYIIFYNISEKRNEFFQKEQEKDKKYEHLLYPKQFSEHEVAESLINLSNYKIENCPLYKKNPEKFEHLLVLVWQQILDLRQDGFDFLTNYIAYKNQMTVQLFSAAVFNHKLMPKTVNFEIDQIRKYFYDKEKDSWYCESYWGLAGQKSIIGNLLHEVDREVRKNFNVGRSLKPRKIEKHYLQAIKDGIKKYKIEEYKLKQPKIEINLAHLSTIREDAAGTRDSLLTEEELRAEKEEKRQLEEINEKDKDENFEDYGLSQAELHTIKMLLKGENPDQYLKGKHLMTAVVVDNINERLFDEIGDNVIEFLNDVPTIIEDYQEDIEDMFLKGKN</sequence>
<gene>
    <name evidence="4" type="ORF">GWG61_08860</name>
</gene>
<evidence type="ECO:0000313" key="4">
    <source>
        <dbReference type="EMBL" id="NDJ74566.1"/>
    </source>
</evidence>